<evidence type="ECO:0000256" key="5">
    <source>
        <dbReference type="ARBA" id="ARBA00023235"/>
    </source>
</evidence>
<evidence type="ECO:0000256" key="3">
    <source>
        <dbReference type="ARBA" id="ARBA00022806"/>
    </source>
</evidence>
<dbReference type="SUPFAM" id="SSF52540">
    <property type="entry name" value="P-loop containing nucleoside triphosphate hydrolases"/>
    <property type="match status" value="1"/>
</dbReference>
<comment type="catalytic activity">
    <reaction evidence="6">
        <text>Couples ATP hydrolysis with the unwinding of duplex DNA by translocating in the 3'-5' direction.</text>
        <dbReference type="EC" id="5.6.2.4"/>
    </reaction>
</comment>
<feature type="compositionally biased region" description="Polar residues" evidence="10">
    <location>
        <begin position="1"/>
        <end position="11"/>
    </location>
</feature>
<protein>
    <recommendedName>
        <fullName evidence="7">DNA 3'-5' helicase</fullName>
        <ecNumber evidence="7">5.6.2.4</ecNumber>
    </recommendedName>
</protein>
<sequence>MSDANVTSSVPENPLSASRLPTLHTSSRHIEIANIRNSLRIGQQPMADWTSGPLAVSAVPGAGKSTGMAAAAAIAIARQYENTGSLRPKIRRQLVVVTFTRSAAANIKAKIRKYLREDLSLPQTGFMVFTLHGLALNIASRHPELSGLELDFVTLITPNQSHRFVRTAVEKWIANNPRLYAKLMEGMQFDGEETERLRRQSVLRTEVLPELATAVIHEAKSSGMTPEDLQQLSHQSTDAYEILKIGSGLYEQYQTLMRDRDFIDYDDMILAALRVLENESARKIEQKQVFAVFEDEAQDSSPLQTKLLEILASGDGEMGRRGDGEMGRGGEKEMGRWGDGERGRQGEGETRGQGKIIQNPLPNSQINLIRVGDPNQAINSTFTPADPIYFRQFCQECDSQSRLATMDQAGRSSRIIIETANFALEWVNSLYQSKLNSSPHPPLSPSPPPSLPFRYQRILPVDPNDPQPNANPAAVGRGVEIYTPTDIHNTVELLSKRIVELFPEDNENNGSGAILVRENRQGTWLSQLLRPICKQHNILLYDVSEQDRHSHVPEEILAILQFCDRPHSPDFLKAALGVLVKRRLIEPQDLNALASLPEEFLYPSPLAPAQTEAVKKTADFCRELLNACLELPIYHLISFIALKLDYQQAELATADKLSERINKQIAGEISMSTMLRTLSEIVSSERFEPVDTEDSEARYTRRNQLTVITMHKAKGLDWDYVFLPFLHENLIPGKSWVPPQRKFLGDFTLSEVARAQIRAALHGESRLPDVTQAWEQAKHLKIAEEYRLLYVAMTRAKRLLCISAAKKAPFTWSKPDNLQDQPACPLFNALKREFTECIVEEKNQVLTSIKN</sequence>
<evidence type="ECO:0000256" key="2">
    <source>
        <dbReference type="ARBA" id="ARBA00022801"/>
    </source>
</evidence>
<feature type="domain" description="UvrD-like helicase C-terminal" evidence="12">
    <location>
        <begin position="448"/>
        <end position="715"/>
    </location>
</feature>
<evidence type="ECO:0000256" key="4">
    <source>
        <dbReference type="ARBA" id="ARBA00022840"/>
    </source>
</evidence>
<dbReference type="Gene3D" id="1.10.486.10">
    <property type="entry name" value="PCRA, domain 4"/>
    <property type="match status" value="1"/>
</dbReference>
<feature type="region of interest" description="Disordered" evidence="10">
    <location>
        <begin position="1"/>
        <end position="21"/>
    </location>
</feature>
<dbReference type="InterPro" id="IPR000212">
    <property type="entry name" value="DNA_helicase_UvrD/REP"/>
</dbReference>
<keyword evidence="4 9" id="KW-0067">ATP-binding</keyword>
<feature type="domain" description="UvrD-like helicase ATP-binding" evidence="11">
    <location>
        <begin position="37"/>
        <end position="413"/>
    </location>
</feature>
<dbReference type="AlphaFoldDB" id="A0A1Z4M1I7"/>
<dbReference type="GO" id="GO:0005829">
    <property type="term" value="C:cytosol"/>
    <property type="evidence" value="ECO:0007669"/>
    <property type="project" value="TreeGrafter"/>
</dbReference>
<dbReference type="GO" id="GO:0033202">
    <property type="term" value="C:DNA helicase complex"/>
    <property type="evidence" value="ECO:0007669"/>
    <property type="project" value="TreeGrafter"/>
</dbReference>
<name>A0A1Z4M1I7_9CYAN</name>
<keyword evidence="2 9" id="KW-0378">Hydrolase</keyword>
<evidence type="ECO:0000259" key="11">
    <source>
        <dbReference type="PROSITE" id="PS51198"/>
    </source>
</evidence>
<evidence type="ECO:0000313" key="13">
    <source>
        <dbReference type="EMBL" id="BAY87363.1"/>
    </source>
</evidence>
<keyword evidence="5" id="KW-0413">Isomerase</keyword>
<dbReference type="GO" id="GO:0000725">
    <property type="term" value="P:recombinational repair"/>
    <property type="evidence" value="ECO:0007669"/>
    <property type="project" value="TreeGrafter"/>
</dbReference>
<dbReference type="Pfam" id="PF13361">
    <property type="entry name" value="UvrD_C"/>
    <property type="match status" value="1"/>
</dbReference>
<dbReference type="PANTHER" id="PTHR11070:SF2">
    <property type="entry name" value="ATP-DEPENDENT DNA HELICASE SRS2"/>
    <property type="match status" value="1"/>
</dbReference>
<feature type="binding site" evidence="9">
    <location>
        <begin position="58"/>
        <end position="65"/>
    </location>
    <ligand>
        <name>ATP</name>
        <dbReference type="ChEBI" id="CHEBI:30616"/>
    </ligand>
</feature>
<dbReference type="Pfam" id="PF00580">
    <property type="entry name" value="UvrD-helicase"/>
    <property type="match status" value="1"/>
</dbReference>
<dbReference type="Proteomes" id="UP000218418">
    <property type="component" value="Chromosome"/>
</dbReference>
<evidence type="ECO:0000256" key="10">
    <source>
        <dbReference type="SAM" id="MobiDB-lite"/>
    </source>
</evidence>
<keyword evidence="14" id="KW-1185">Reference proteome</keyword>
<proteinExistence type="predicted"/>
<dbReference type="InterPro" id="IPR014016">
    <property type="entry name" value="UvrD-like_ATP-bd"/>
</dbReference>
<gene>
    <name evidence="13" type="ORF">NIES267_68850</name>
</gene>
<organism evidence="13 14">
    <name type="scientific">Calothrix parasitica NIES-267</name>
    <dbReference type="NCBI Taxonomy" id="1973488"/>
    <lineage>
        <taxon>Bacteria</taxon>
        <taxon>Bacillati</taxon>
        <taxon>Cyanobacteriota</taxon>
        <taxon>Cyanophyceae</taxon>
        <taxon>Nostocales</taxon>
        <taxon>Calotrichaceae</taxon>
        <taxon>Calothrix</taxon>
    </lineage>
</organism>
<dbReference type="GO" id="GO:0043138">
    <property type="term" value="F:3'-5' DNA helicase activity"/>
    <property type="evidence" value="ECO:0007669"/>
    <property type="project" value="UniProtKB-EC"/>
</dbReference>
<dbReference type="OrthoDB" id="9765670at2"/>
<evidence type="ECO:0000256" key="9">
    <source>
        <dbReference type="PROSITE-ProRule" id="PRU00560"/>
    </source>
</evidence>
<comment type="catalytic activity">
    <reaction evidence="8">
        <text>ATP + H2O = ADP + phosphate + H(+)</text>
        <dbReference type="Rhea" id="RHEA:13065"/>
        <dbReference type="ChEBI" id="CHEBI:15377"/>
        <dbReference type="ChEBI" id="CHEBI:15378"/>
        <dbReference type="ChEBI" id="CHEBI:30616"/>
        <dbReference type="ChEBI" id="CHEBI:43474"/>
        <dbReference type="ChEBI" id="CHEBI:456216"/>
        <dbReference type="EC" id="5.6.2.4"/>
    </reaction>
</comment>
<feature type="region of interest" description="Disordered" evidence="10">
    <location>
        <begin position="315"/>
        <end position="359"/>
    </location>
</feature>
<dbReference type="GO" id="GO:0003677">
    <property type="term" value="F:DNA binding"/>
    <property type="evidence" value="ECO:0007669"/>
    <property type="project" value="InterPro"/>
</dbReference>
<dbReference type="EC" id="5.6.2.4" evidence="7"/>
<dbReference type="Gene3D" id="3.40.50.300">
    <property type="entry name" value="P-loop containing nucleotide triphosphate hydrolases"/>
    <property type="match status" value="3"/>
</dbReference>
<evidence type="ECO:0000313" key="14">
    <source>
        <dbReference type="Proteomes" id="UP000218418"/>
    </source>
</evidence>
<feature type="compositionally biased region" description="Basic and acidic residues" evidence="10">
    <location>
        <begin position="317"/>
        <end position="352"/>
    </location>
</feature>
<keyword evidence="1 9" id="KW-0547">Nucleotide-binding</keyword>
<evidence type="ECO:0000259" key="12">
    <source>
        <dbReference type="PROSITE" id="PS51217"/>
    </source>
</evidence>
<evidence type="ECO:0000256" key="7">
    <source>
        <dbReference type="ARBA" id="ARBA00034808"/>
    </source>
</evidence>
<dbReference type="PROSITE" id="PS51217">
    <property type="entry name" value="UVRD_HELICASE_CTER"/>
    <property type="match status" value="1"/>
</dbReference>
<dbReference type="GO" id="GO:0005524">
    <property type="term" value="F:ATP binding"/>
    <property type="evidence" value="ECO:0007669"/>
    <property type="project" value="UniProtKB-UniRule"/>
</dbReference>
<dbReference type="InterPro" id="IPR027417">
    <property type="entry name" value="P-loop_NTPase"/>
</dbReference>
<dbReference type="InterPro" id="IPR014017">
    <property type="entry name" value="DNA_helicase_UvrD-like_C"/>
</dbReference>
<evidence type="ECO:0000256" key="8">
    <source>
        <dbReference type="ARBA" id="ARBA00048988"/>
    </source>
</evidence>
<dbReference type="PANTHER" id="PTHR11070">
    <property type="entry name" value="UVRD / RECB / PCRA DNA HELICASE FAMILY MEMBER"/>
    <property type="match status" value="1"/>
</dbReference>
<evidence type="ECO:0000256" key="6">
    <source>
        <dbReference type="ARBA" id="ARBA00034617"/>
    </source>
</evidence>
<evidence type="ECO:0000256" key="1">
    <source>
        <dbReference type="ARBA" id="ARBA00022741"/>
    </source>
</evidence>
<reference evidence="13 14" key="1">
    <citation type="submission" date="2017-06" db="EMBL/GenBank/DDBJ databases">
        <title>Genome sequencing of cyanobaciteial culture collection at National Institute for Environmental Studies (NIES).</title>
        <authorList>
            <person name="Hirose Y."/>
            <person name="Shimura Y."/>
            <person name="Fujisawa T."/>
            <person name="Nakamura Y."/>
            <person name="Kawachi M."/>
        </authorList>
    </citation>
    <scope>NUCLEOTIDE SEQUENCE [LARGE SCALE GENOMIC DNA]</scope>
    <source>
        <strain evidence="13 14">NIES-267</strain>
    </source>
</reference>
<keyword evidence="3 9" id="KW-0347">Helicase</keyword>
<dbReference type="PROSITE" id="PS51198">
    <property type="entry name" value="UVRD_HELICASE_ATP_BIND"/>
    <property type="match status" value="1"/>
</dbReference>
<dbReference type="GO" id="GO:0016887">
    <property type="term" value="F:ATP hydrolysis activity"/>
    <property type="evidence" value="ECO:0007669"/>
    <property type="project" value="RHEA"/>
</dbReference>
<dbReference type="EMBL" id="AP018227">
    <property type="protein sequence ID" value="BAY87363.1"/>
    <property type="molecule type" value="Genomic_DNA"/>
</dbReference>
<accession>A0A1Z4M1I7</accession>